<dbReference type="Proteomes" id="UP000078534">
    <property type="component" value="Unassembled WGS sequence"/>
</dbReference>
<dbReference type="Pfam" id="PF00657">
    <property type="entry name" value="Lipase_GDSL"/>
    <property type="match status" value="1"/>
</dbReference>
<sequence length="271" mass="30308">MFNKGKKKGNVVIILSLLLLLISVPVFSLKLPERKSGENPTVFIAGDSTVQTYDETSKPRAGWGQMIPNYFSPKITFENHAFRGRSSKSFINEGRLDTIIRKIKPNDYLLIQFGHNDSRKNRPDLYTTLPDFKNYLKLYINGARGRGATPILVTPVGIRDFNRDTGKFNVSFPEYVQAMKEIASELDVLLVDLSLSSVAYYDTLGPIGTLSVFLHTKPGMYKAYPKGVHDNIHFQENGALQIARLVSLGIKDLNIPLASYVTNIDPPAVEK</sequence>
<dbReference type="EMBL" id="LWSG01000001">
    <property type="protein sequence ID" value="OAS89337.1"/>
    <property type="molecule type" value="Genomic_DNA"/>
</dbReference>
<comment type="similarity">
    <text evidence="1">Belongs to the 'GDSL' lipolytic enzyme family.</text>
</comment>
<dbReference type="PANTHER" id="PTHR43695">
    <property type="entry name" value="PUTATIVE (AFU_ORTHOLOGUE AFUA_2G17250)-RELATED"/>
    <property type="match status" value="1"/>
</dbReference>
<dbReference type="SUPFAM" id="SSF52266">
    <property type="entry name" value="SGNH hydrolase"/>
    <property type="match status" value="1"/>
</dbReference>
<name>A0A179T5M3_9BACI</name>
<dbReference type="InterPro" id="IPR037459">
    <property type="entry name" value="RhgT-like"/>
</dbReference>
<comment type="caution">
    <text evidence="3">The sequence shown here is derived from an EMBL/GenBank/DDBJ whole genome shotgun (WGS) entry which is preliminary data.</text>
</comment>
<evidence type="ECO:0000313" key="3">
    <source>
        <dbReference type="EMBL" id="OAS89337.1"/>
    </source>
</evidence>
<evidence type="ECO:0000256" key="1">
    <source>
        <dbReference type="ARBA" id="ARBA00008668"/>
    </source>
</evidence>
<dbReference type="OrthoDB" id="9807041at2"/>
<dbReference type="PANTHER" id="PTHR43695:SF1">
    <property type="entry name" value="RHAMNOGALACTURONAN ACETYLESTERASE"/>
    <property type="match status" value="1"/>
</dbReference>
<protein>
    <submittedName>
        <fullName evidence="3">Uncharacterized protein</fullName>
    </submittedName>
</protein>
<dbReference type="GO" id="GO:0016788">
    <property type="term" value="F:hydrolase activity, acting on ester bonds"/>
    <property type="evidence" value="ECO:0007669"/>
    <property type="project" value="InterPro"/>
</dbReference>
<dbReference type="STRING" id="152268.A6K24_01940"/>
<dbReference type="Gene3D" id="3.40.50.1110">
    <property type="entry name" value="SGNH hydrolase"/>
    <property type="match status" value="1"/>
</dbReference>
<evidence type="ECO:0000313" key="4">
    <source>
        <dbReference type="Proteomes" id="UP000078534"/>
    </source>
</evidence>
<reference evidence="4" key="1">
    <citation type="submission" date="2016-04" db="EMBL/GenBank/DDBJ databases">
        <authorList>
            <person name="Lyu Z."/>
            <person name="Lyu W."/>
        </authorList>
    </citation>
    <scope>NUCLEOTIDE SEQUENCE [LARGE SCALE GENOMIC DNA]</scope>
    <source>
        <strain evidence="4">C44</strain>
    </source>
</reference>
<accession>A0A179T5M3</accession>
<dbReference type="InterPro" id="IPR036514">
    <property type="entry name" value="SGNH_hydro_sf"/>
</dbReference>
<dbReference type="CDD" id="cd01821">
    <property type="entry name" value="Rhamnogalacturan_acetylesterase_like"/>
    <property type="match status" value="1"/>
</dbReference>
<dbReference type="RefSeq" id="WP_066324994.1">
    <property type="nucleotide sequence ID" value="NZ_LWSG01000001.1"/>
</dbReference>
<evidence type="ECO:0000256" key="2">
    <source>
        <dbReference type="ARBA" id="ARBA00022801"/>
    </source>
</evidence>
<keyword evidence="4" id="KW-1185">Reference proteome</keyword>
<organism evidence="3 4">
    <name type="scientific">Metabacillus litoralis</name>
    <dbReference type="NCBI Taxonomy" id="152268"/>
    <lineage>
        <taxon>Bacteria</taxon>
        <taxon>Bacillati</taxon>
        <taxon>Bacillota</taxon>
        <taxon>Bacilli</taxon>
        <taxon>Bacillales</taxon>
        <taxon>Bacillaceae</taxon>
        <taxon>Metabacillus</taxon>
    </lineage>
</organism>
<proteinExistence type="inferred from homology"/>
<dbReference type="AlphaFoldDB" id="A0A179T5M3"/>
<gene>
    <name evidence="3" type="ORF">A6K24_01940</name>
</gene>
<keyword evidence="2" id="KW-0378">Hydrolase</keyword>
<dbReference type="InterPro" id="IPR001087">
    <property type="entry name" value="GDSL"/>
</dbReference>